<protein>
    <submittedName>
        <fullName evidence="4">Related to ADH5 - alcohol dehydrogenase V</fullName>
    </submittedName>
</protein>
<comment type="similarity">
    <text evidence="1">Belongs to the FAH family.</text>
</comment>
<dbReference type="InterPro" id="IPR036663">
    <property type="entry name" value="Fumarylacetoacetase_C_sf"/>
</dbReference>
<keyword evidence="2" id="KW-0479">Metal-binding</keyword>
<dbReference type="PANTHER" id="PTHR11820">
    <property type="entry name" value="ACYLPYRUVASE"/>
    <property type="match status" value="1"/>
</dbReference>
<dbReference type="SMART" id="SM00829">
    <property type="entry name" value="PKS_ER"/>
    <property type="match status" value="1"/>
</dbReference>
<evidence type="ECO:0000259" key="3">
    <source>
        <dbReference type="SMART" id="SM00829"/>
    </source>
</evidence>
<name>A0AAE8MHN9_9HYPO</name>
<dbReference type="PANTHER" id="PTHR11820:SF7">
    <property type="entry name" value="ACYLPYRUVASE FAHD1, MITOCHONDRIAL"/>
    <property type="match status" value="1"/>
</dbReference>
<dbReference type="FunFam" id="3.90.850.10:FF:000002">
    <property type="entry name" value="2-hydroxyhepta-2,4-diene-1,7-dioate isomerase"/>
    <property type="match status" value="1"/>
</dbReference>
<dbReference type="InterPro" id="IPR013149">
    <property type="entry name" value="ADH-like_C"/>
</dbReference>
<sequence>MASSALQRLVRFIPRSSPSKILIGQPADKDIDVGAALRKGQEVAVNVWSGSSVLSPGSSTGATETIDRVLSPLAQSEIGTVRCVGLNYRKHAAELGLEAPPIPVIFMKPATAIVDPWPARGIVPKLSQVDESGDYEAELAVVIGKTAKNVSESEALDYVLGYTAANDVSSRTQQLNQSQWSFSKSFDGSCPIGPTLALKSLIPDPSKLFMRGLKNGEVYQESGTDDLIFSVPKIISWLSQGTTLPPGTVIITGTPAGVGMGRTPKDALRHGDEFAVEILPHIGTLTNIFENEKNGFLTKLSSPHNQRSNPAFVPEKMRALRLVEYHKNYQLFNDVPTPAPKPDEILIRVATAGLCHTDLIVYHGLTEAPLPFTGSHEPAGTVVALGSNVPETWHVGDRVGVTNFMDPCDKCKGCKWATQTIGSLDPRFCDNKTMCGIYHRDGAFAEYMTSWHGAVVHLPDSVSFEQAAPLMCAGATVWHAINQADLQKGQTVAIIGIGGLGVLGIQFAKARGYRVVAVDNHDVGLKLASEVPSHLKPDLILSLEDPETIQKISDFTDDIGLKAAIVCTSDNDANDWAAQRLQPRGVLVAAGFPEQGLKFDPMNLLFKEIVVKGTIHCSMEETREMIEFVVEHGIRSHLSLLSMDEAEDIVARSEAHAFVGRPVVQIGK</sequence>
<dbReference type="Proteomes" id="UP001187734">
    <property type="component" value="Unassembled WGS sequence"/>
</dbReference>
<dbReference type="SUPFAM" id="SSF56529">
    <property type="entry name" value="FAH"/>
    <property type="match status" value="1"/>
</dbReference>
<evidence type="ECO:0000313" key="4">
    <source>
        <dbReference type="EMBL" id="SPJ84109.1"/>
    </source>
</evidence>
<dbReference type="GO" id="GO:0050163">
    <property type="term" value="F:oxaloacetate tautomerase activity"/>
    <property type="evidence" value="ECO:0007669"/>
    <property type="project" value="UniProtKB-ARBA"/>
</dbReference>
<dbReference type="CDD" id="cd08297">
    <property type="entry name" value="CAD3"/>
    <property type="match status" value="1"/>
</dbReference>
<dbReference type="AlphaFoldDB" id="A0AAE8MHN9"/>
<evidence type="ECO:0000256" key="1">
    <source>
        <dbReference type="ARBA" id="ARBA00010211"/>
    </source>
</evidence>
<dbReference type="Pfam" id="PF08240">
    <property type="entry name" value="ADH_N"/>
    <property type="match status" value="1"/>
</dbReference>
<comment type="caution">
    <text evidence="4">The sequence shown here is derived from an EMBL/GenBank/DDBJ whole genome shotgun (WGS) entry which is preliminary data.</text>
</comment>
<gene>
    <name evidence="4" type="ORF">FTOL_10625</name>
</gene>
<evidence type="ECO:0000256" key="2">
    <source>
        <dbReference type="ARBA" id="ARBA00022723"/>
    </source>
</evidence>
<keyword evidence="5" id="KW-1185">Reference proteome</keyword>
<dbReference type="GO" id="GO:0006107">
    <property type="term" value="P:oxaloacetate metabolic process"/>
    <property type="evidence" value="ECO:0007669"/>
    <property type="project" value="UniProtKB-ARBA"/>
</dbReference>
<reference evidence="4" key="1">
    <citation type="submission" date="2018-03" db="EMBL/GenBank/DDBJ databases">
        <authorList>
            <person name="Guldener U."/>
        </authorList>
    </citation>
    <scope>NUCLEOTIDE SEQUENCE</scope>
</reference>
<dbReference type="SUPFAM" id="SSF51735">
    <property type="entry name" value="NAD(P)-binding Rossmann-fold domains"/>
    <property type="match status" value="1"/>
</dbReference>
<dbReference type="InterPro" id="IPR020843">
    <property type="entry name" value="ER"/>
</dbReference>
<dbReference type="GO" id="GO:0016491">
    <property type="term" value="F:oxidoreductase activity"/>
    <property type="evidence" value="ECO:0007669"/>
    <property type="project" value="InterPro"/>
</dbReference>
<dbReference type="Pfam" id="PF01557">
    <property type="entry name" value="FAA_hydrolase"/>
    <property type="match status" value="1"/>
</dbReference>
<proteinExistence type="inferred from homology"/>
<evidence type="ECO:0000313" key="5">
    <source>
        <dbReference type="Proteomes" id="UP001187734"/>
    </source>
</evidence>
<dbReference type="InterPro" id="IPR011032">
    <property type="entry name" value="GroES-like_sf"/>
</dbReference>
<dbReference type="Pfam" id="PF00107">
    <property type="entry name" value="ADH_zinc_N"/>
    <property type="match status" value="1"/>
</dbReference>
<dbReference type="InterPro" id="IPR036291">
    <property type="entry name" value="NAD(P)-bd_dom_sf"/>
</dbReference>
<organism evidence="4 5">
    <name type="scientific">Fusarium torulosum</name>
    <dbReference type="NCBI Taxonomy" id="33205"/>
    <lineage>
        <taxon>Eukaryota</taxon>
        <taxon>Fungi</taxon>
        <taxon>Dikarya</taxon>
        <taxon>Ascomycota</taxon>
        <taxon>Pezizomycotina</taxon>
        <taxon>Sordariomycetes</taxon>
        <taxon>Hypocreomycetidae</taxon>
        <taxon>Hypocreales</taxon>
        <taxon>Nectriaceae</taxon>
        <taxon>Fusarium</taxon>
    </lineage>
</organism>
<dbReference type="GO" id="GO:0018773">
    <property type="term" value="F:acetylpyruvate hydrolase activity"/>
    <property type="evidence" value="ECO:0007669"/>
    <property type="project" value="TreeGrafter"/>
</dbReference>
<dbReference type="Gene3D" id="3.40.50.720">
    <property type="entry name" value="NAD(P)-binding Rossmann-like Domain"/>
    <property type="match status" value="1"/>
</dbReference>
<accession>A0AAE8MHN9</accession>
<dbReference type="Gene3D" id="3.90.180.10">
    <property type="entry name" value="Medium-chain alcohol dehydrogenases, catalytic domain"/>
    <property type="match status" value="1"/>
</dbReference>
<dbReference type="InterPro" id="IPR011234">
    <property type="entry name" value="Fumarylacetoacetase-like_C"/>
</dbReference>
<dbReference type="SUPFAM" id="SSF50129">
    <property type="entry name" value="GroES-like"/>
    <property type="match status" value="1"/>
</dbReference>
<dbReference type="EMBL" id="ONZP01000424">
    <property type="protein sequence ID" value="SPJ84109.1"/>
    <property type="molecule type" value="Genomic_DNA"/>
</dbReference>
<dbReference type="GO" id="GO:0046872">
    <property type="term" value="F:metal ion binding"/>
    <property type="evidence" value="ECO:0007669"/>
    <property type="project" value="UniProtKB-KW"/>
</dbReference>
<feature type="domain" description="Enoyl reductase (ER)" evidence="3">
    <location>
        <begin position="330"/>
        <end position="581"/>
    </location>
</feature>
<dbReference type="InterPro" id="IPR013154">
    <property type="entry name" value="ADH-like_N"/>
</dbReference>
<dbReference type="Gene3D" id="3.90.850.10">
    <property type="entry name" value="Fumarylacetoacetase-like, C-terminal domain"/>
    <property type="match status" value="1"/>
</dbReference>